<dbReference type="InterPro" id="IPR001841">
    <property type="entry name" value="Znf_RING"/>
</dbReference>
<evidence type="ECO:0000259" key="19">
    <source>
        <dbReference type="PROSITE" id="PS50089"/>
    </source>
</evidence>
<proteinExistence type="predicted"/>
<evidence type="ECO:0000256" key="3">
    <source>
        <dbReference type="ARBA" id="ARBA00022692"/>
    </source>
</evidence>
<evidence type="ECO:0000313" key="20">
    <source>
        <dbReference type="EMBL" id="KAK6318457.1"/>
    </source>
</evidence>
<name>A0AAN8R9A0_9TELE</name>
<feature type="repeat" description="Cys-rich GLG1" evidence="15">
    <location>
        <begin position="896"/>
        <end position="956"/>
    </location>
</feature>
<reference evidence="20 21" key="1">
    <citation type="submission" date="2021-04" db="EMBL/GenBank/DDBJ databases">
        <authorList>
            <person name="De Guttry C."/>
            <person name="Zahm M."/>
            <person name="Klopp C."/>
            <person name="Cabau C."/>
            <person name="Louis A."/>
            <person name="Berthelot C."/>
            <person name="Parey E."/>
            <person name="Roest Crollius H."/>
            <person name="Montfort J."/>
            <person name="Robinson-Rechavi M."/>
            <person name="Bucao C."/>
            <person name="Bouchez O."/>
            <person name="Gislard M."/>
            <person name="Lluch J."/>
            <person name="Milhes M."/>
            <person name="Lampietro C."/>
            <person name="Lopez Roques C."/>
            <person name="Donnadieu C."/>
            <person name="Braasch I."/>
            <person name="Desvignes T."/>
            <person name="Postlethwait J."/>
            <person name="Bobe J."/>
            <person name="Wedekind C."/>
            <person name="Guiguen Y."/>
        </authorList>
    </citation>
    <scope>NUCLEOTIDE SEQUENCE [LARGE SCALE GENOMIC DNA]</scope>
    <source>
        <strain evidence="20">Cs_M1</strain>
        <tissue evidence="20">Blood</tissue>
    </source>
</reference>
<evidence type="ECO:0000256" key="17">
    <source>
        <dbReference type="SAM" id="MobiDB-lite"/>
    </source>
</evidence>
<feature type="repeat" description="Cys-rich GLG1" evidence="15">
    <location>
        <begin position="1407"/>
        <end position="1467"/>
    </location>
</feature>
<evidence type="ECO:0000256" key="4">
    <source>
        <dbReference type="ARBA" id="ARBA00022723"/>
    </source>
</evidence>
<feature type="region of interest" description="Disordered" evidence="17">
    <location>
        <begin position="1"/>
        <end position="58"/>
    </location>
</feature>
<keyword evidence="6" id="KW-0677">Repeat</keyword>
<dbReference type="SUPFAM" id="SSF50978">
    <property type="entry name" value="WD40 repeat-like"/>
    <property type="match status" value="1"/>
</dbReference>
<keyword evidence="10 18" id="KW-1133">Transmembrane helix</keyword>
<keyword evidence="21" id="KW-1185">Reference proteome</keyword>
<dbReference type="InterPro" id="IPR017873">
    <property type="entry name" value="Cys-rich_GLG1_repeat_euk"/>
</dbReference>
<dbReference type="SMART" id="SM00320">
    <property type="entry name" value="WD40"/>
    <property type="match status" value="2"/>
</dbReference>
<evidence type="ECO:0000256" key="11">
    <source>
        <dbReference type="ARBA" id="ARBA00023136"/>
    </source>
</evidence>
<dbReference type="PANTHER" id="PTHR11884">
    <property type="entry name" value="SELECTIN LIGAND RELATED"/>
    <property type="match status" value="1"/>
</dbReference>
<dbReference type="GO" id="GO:0008270">
    <property type="term" value="F:zinc ion binding"/>
    <property type="evidence" value="ECO:0007669"/>
    <property type="project" value="UniProtKB-KW"/>
</dbReference>
<dbReference type="PANTHER" id="PTHR11884:SF1">
    <property type="entry name" value="GOLGI APPARATUS PROTEIN 1"/>
    <property type="match status" value="1"/>
</dbReference>
<evidence type="ECO:0000256" key="8">
    <source>
        <dbReference type="ARBA" id="ARBA00022833"/>
    </source>
</evidence>
<feature type="region of interest" description="Disordered" evidence="17">
    <location>
        <begin position="351"/>
        <end position="373"/>
    </location>
</feature>
<organism evidence="20 21">
    <name type="scientific">Coregonus suidteri</name>
    <dbReference type="NCBI Taxonomy" id="861788"/>
    <lineage>
        <taxon>Eukaryota</taxon>
        <taxon>Metazoa</taxon>
        <taxon>Chordata</taxon>
        <taxon>Craniata</taxon>
        <taxon>Vertebrata</taxon>
        <taxon>Euteleostomi</taxon>
        <taxon>Actinopterygii</taxon>
        <taxon>Neopterygii</taxon>
        <taxon>Teleostei</taxon>
        <taxon>Protacanthopterygii</taxon>
        <taxon>Salmoniformes</taxon>
        <taxon>Salmonidae</taxon>
        <taxon>Coregoninae</taxon>
        <taxon>Coregonus</taxon>
    </lineage>
</organism>
<comment type="subcellular location">
    <subcellularLocation>
        <location evidence="13">Golgi outpost</location>
    </subcellularLocation>
    <subcellularLocation>
        <location evidence="1">Membrane</location>
        <topology evidence="1">Single-pass type I membrane protein</topology>
    </subcellularLocation>
</comment>
<keyword evidence="9" id="KW-0730">Sialic acid</keyword>
<dbReference type="EMBL" id="JAGTTL010000009">
    <property type="protein sequence ID" value="KAK6318457.1"/>
    <property type="molecule type" value="Genomic_DNA"/>
</dbReference>
<dbReference type="GO" id="GO:0017134">
    <property type="term" value="F:fibroblast growth factor binding"/>
    <property type="evidence" value="ECO:0007669"/>
    <property type="project" value="TreeGrafter"/>
</dbReference>
<evidence type="ECO:0000256" key="15">
    <source>
        <dbReference type="PROSITE-ProRule" id="PRU00622"/>
    </source>
</evidence>
<evidence type="ECO:0000256" key="18">
    <source>
        <dbReference type="SAM" id="Phobius"/>
    </source>
</evidence>
<evidence type="ECO:0000256" key="10">
    <source>
        <dbReference type="ARBA" id="ARBA00022989"/>
    </source>
</evidence>
<comment type="caution">
    <text evidence="20">The sequence shown here is derived from an EMBL/GenBank/DDBJ whole genome shotgun (WGS) entry which is preliminary data.</text>
</comment>
<keyword evidence="12" id="KW-0325">Glycoprotein</keyword>
<keyword evidence="4" id="KW-0479">Metal-binding</keyword>
<evidence type="ECO:0000256" key="12">
    <source>
        <dbReference type="ARBA" id="ARBA00023180"/>
    </source>
</evidence>
<keyword evidence="11 18" id="KW-0472">Membrane</keyword>
<dbReference type="Pfam" id="PF23419">
    <property type="entry name" value="WD40_RFWD3"/>
    <property type="match status" value="1"/>
</dbReference>
<feature type="repeat" description="Cys-rich GLG1" evidence="15">
    <location>
        <begin position="1652"/>
        <end position="1712"/>
    </location>
</feature>
<gene>
    <name evidence="20" type="ORF">J4Q44_G00117480</name>
</gene>
<dbReference type="Pfam" id="PF13639">
    <property type="entry name" value="zf-RING_2"/>
    <property type="match status" value="1"/>
</dbReference>
<evidence type="ECO:0000256" key="13">
    <source>
        <dbReference type="ARBA" id="ARBA00024182"/>
    </source>
</evidence>
<dbReference type="Proteomes" id="UP001356427">
    <property type="component" value="Unassembled WGS sequence"/>
</dbReference>
<keyword evidence="7 14" id="KW-0863">Zinc-finger</keyword>
<sequence length="1829" mass="205286">MEVMEVDLQLGGPSREPEPDDVADQVHLPIVIPDSGSETEVEDEADAAPRDPPRLPNTWAFSQNRVRVEGQVGPRIRMEGHIGRRVTTAATQRQRRARPGVRVHYSTQTAARASSFLDFLLRVPAANQAEGDSGSTTEVSESEDEAEAPGLAADPPNPAVPSSPRPNPPVTVTPPQGLYSSDSNATTEAARTETGNQVNPEGVSAPLASSAPALRSSQGDEAEGEGETCSICFEPWTTSGEHRLATLRCGHLFGYTCIDRWVKGQGHGAKCPQCNKKAKRSDIVLLYARKLRALDNTEQESMKRSLEQEHSLRRKAELESAQCRLQLQVMTDECGKLLKQLQELKTLMAQPGCGPSQSSGASLSGHSRRQDSTQGGHYVFSKAVLVSQAGGCRVLSYCEPLSCLLASQPSPHTPLVPGCGVKKVSTMNLKACQYIPIHVKQIRGLAFNRQADSLLLSAALDNTIKLTSLMTNTVVQTYNTGKPVWSCCWCLDNNNYVYAGLSNGSVLVYDTRDTSTHVQELQPLRSRCPVASLSYVPRAASSSFPCGGLISGSLEGGCFWEQVDGTTYRPHMLPLETGCCTDIQVQPESRHCLVTYRPGRSKPSLRCVLMELNRTPQQDAAQEPSYSCNPVQTFSAGSSCKLLTKNAVFRSPAGEGSTLVCAGDEATNSTMVWDAGSGSLIQKLSADLPVLDICPFEVNQGSYLASLTEKMLKIYKRTSGWKLAEEGACREDLTRLCPKHSWNNNLAVLECLQDRKEETEIAADCNHLLWNYKLNLTTDPKFESVAVEVCKTTITDIKECAAEERGKGYLVSCLVDHRSNITEYQCNQYIIKMTSIVFSDYRLICGFMDKCREDINTLHCGSISTGEKDVHSQGEVIACLEKGLVREAEEQPAAHAIGANCKKAIMRVAELSSDDFHLDRYLYFSCREDRERFCENTPAGEGRVYKCLFNHKFEEAMSERCRDALTTRQKLIAQDYKVSYSLAKACKTDLRKYRCSADTNMPRAREARLSYLLLCLESAVHRGRTVSGECQGEMLDYRRMLMEDFSLSPEIVLHCRGEIEAHCSGLHRKGRTLHCLMRVGRGDQGAIDNLCQKALQTLIQEADPGADYRIDRALNEACESVIQTACKHIRNGDPMILSCLMEHLYTEKMVEDCEHRLLELQYFIARDWKLDPILYKKCQGDASRLCHTHGWNETSEMMPPGAIFSCLYRHAYRTEEQGRRLSRDCKVEVQRILHQRALDVKLDPELQRRCMTDLGKWCSEKAESGQELECLQDHLEDLVSECRDVVGNLTELESEDIQIETLLMRACEPVIQSHCHEVADNQIDTGDLMECLVQNKHQKEMNDKCAVGVTHFQLVQIKDFRFSYKFKMACKDDVLKLCPNIKKKVDVVLCLSTTVRNDTLQDMKEQRVSVKCRKQLRVEELEMSEDVRLEPELYDSCKQDIGRLCQNVAFGNAQVIECLKENKRQLTQRCHHRVFKLQEVEMMDPELDYQLMRVCKQMIRRFCAEADAKNMLQCLKQNKNSELMDPKCKQMITKRQITQNTDYRLNPVLRKSCKADIPKFCQSILNKATGDSELEGQVVSCLKLKYADQRLSPDCEDQIRVILQESALDYRLDPQLQVHCTDEISRLCPEEAAAQEQTGQVEECLKVNLLKIKVEGCKKEVLNILKESKADIFVDPVLHTACALDIKHHCAAIPPGRGRQMSCLMEALQDKRVRLQPECKKRLQDRIDMWSYAAKVAPAEGFSDLAMQVMTSPSKNYILAMFGLGVCVLFLFGLLCGRITKRVMQEQKDSRLLEGRCRHLFILYHSTANQLTLTDLYHQAARLGQPAWA</sequence>
<feature type="domain" description="RING-type" evidence="19">
    <location>
        <begin position="229"/>
        <end position="275"/>
    </location>
</feature>
<protein>
    <recommendedName>
        <fullName evidence="2">Golgi apparatus protein 1</fullName>
    </recommendedName>
</protein>
<dbReference type="Pfam" id="PF00839">
    <property type="entry name" value="Cys_rich_FGFR"/>
    <property type="match status" value="15"/>
</dbReference>
<dbReference type="Gene3D" id="2.130.10.10">
    <property type="entry name" value="YVTN repeat-like/Quinoprotein amine dehydrogenase"/>
    <property type="match status" value="1"/>
</dbReference>
<dbReference type="Gene3D" id="3.30.40.10">
    <property type="entry name" value="Zinc/RING finger domain, C3HC4 (zinc finger)"/>
    <property type="match status" value="1"/>
</dbReference>
<dbReference type="SMART" id="SM00184">
    <property type="entry name" value="RING"/>
    <property type="match status" value="1"/>
</dbReference>
<evidence type="ECO:0000256" key="7">
    <source>
        <dbReference type="ARBA" id="ARBA00022771"/>
    </source>
</evidence>
<dbReference type="InterPro" id="IPR039728">
    <property type="entry name" value="GLG1"/>
</dbReference>
<accession>A0AAN8R9A0</accession>
<feature type="repeat" description="Cys-rich GLG1" evidence="15">
    <location>
        <begin position="1025"/>
        <end position="1084"/>
    </location>
</feature>
<dbReference type="InterPro" id="IPR013083">
    <property type="entry name" value="Znf_RING/FYVE/PHD"/>
</dbReference>
<dbReference type="InterPro" id="IPR015943">
    <property type="entry name" value="WD40/YVTN_repeat-like_dom_sf"/>
</dbReference>
<keyword evidence="16" id="KW-0175">Coiled coil</keyword>
<feature type="compositionally biased region" description="Pro residues" evidence="17">
    <location>
        <begin position="155"/>
        <end position="172"/>
    </location>
</feature>
<feature type="compositionally biased region" description="Low complexity" evidence="17">
    <location>
        <begin position="354"/>
        <end position="365"/>
    </location>
</feature>
<evidence type="ECO:0000313" key="21">
    <source>
        <dbReference type="Proteomes" id="UP001356427"/>
    </source>
</evidence>
<keyword evidence="8" id="KW-0862">Zinc</keyword>
<feature type="repeat" description="Cys-rich GLG1" evidence="15">
    <location>
        <begin position="1148"/>
        <end position="1215"/>
    </location>
</feature>
<feature type="coiled-coil region" evidence="16">
    <location>
        <begin position="1261"/>
        <end position="1295"/>
    </location>
</feature>
<feature type="compositionally biased region" description="Acidic residues" evidence="17">
    <location>
        <begin position="37"/>
        <end position="46"/>
    </location>
</feature>
<evidence type="ECO:0000256" key="5">
    <source>
        <dbReference type="ARBA" id="ARBA00022729"/>
    </source>
</evidence>
<feature type="transmembrane region" description="Helical" evidence="18">
    <location>
        <begin position="1757"/>
        <end position="1777"/>
    </location>
</feature>
<evidence type="ECO:0000256" key="6">
    <source>
        <dbReference type="ARBA" id="ARBA00022737"/>
    </source>
</evidence>
<evidence type="ECO:0000256" key="2">
    <source>
        <dbReference type="ARBA" id="ARBA00018563"/>
    </source>
</evidence>
<evidence type="ECO:0000256" key="16">
    <source>
        <dbReference type="SAM" id="Coils"/>
    </source>
</evidence>
<feature type="repeat" description="Cys-rich GLG1" evidence="15">
    <location>
        <begin position="1220"/>
        <end position="1279"/>
    </location>
</feature>
<feature type="repeat" description="Cys-rich GLG1" evidence="15">
    <location>
        <begin position="1523"/>
        <end position="1590"/>
    </location>
</feature>
<feature type="region of interest" description="Disordered" evidence="17">
    <location>
        <begin position="70"/>
        <end position="106"/>
    </location>
</feature>
<dbReference type="InterPro" id="IPR001893">
    <property type="entry name" value="Cys-rich_GLG1_repeat"/>
</dbReference>
<dbReference type="SUPFAM" id="SSF57850">
    <property type="entry name" value="RING/U-box"/>
    <property type="match status" value="1"/>
</dbReference>
<feature type="repeat" description="Cys-rich GLG1" evidence="15">
    <location>
        <begin position="1340"/>
        <end position="1399"/>
    </location>
</feature>
<evidence type="ECO:0000256" key="14">
    <source>
        <dbReference type="PROSITE-ProRule" id="PRU00175"/>
    </source>
</evidence>
<keyword evidence="3 18" id="KW-0812">Transmembrane</keyword>
<dbReference type="InterPro" id="IPR001680">
    <property type="entry name" value="WD40_rpt"/>
</dbReference>
<dbReference type="PROSITE" id="PS51289">
    <property type="entry name" value="GLG1_C_RICH"/>
    <property type="match status" value="8"/>
</dbReference>
<dbReference type="InterPro" id="IPR056527">
    <property type="entry name" value="WD40_RFWD3"/>
</dbReference>
<dbReference type="CDD" id="cd16450">
    <property type="entry name" value="mRING-C3HGC3_RFWD3"/>
    <property type="match status" value="1"/>
</dbReference>
<feature type="compositionally biased region" description="Polar residues" evidence="17">
    <location>
        <begin position="178"/>
        <end position="199"/>
    </location>
</feature>
<evidence type="ECO:0000256" key="1">
    <source>
        <dbReference type="ARBA" id="ARBA00004479"/>
    </source>
</evidence>
<feature type="compositionally biased region" description="Low complexity" evidence="17">
    <location>
        <begin position="204"/>
        <end position="217"/>
    </location>
</feature>
<feature type="region of interest" description="Disordered" evidence="17">
    <location>
        <begin position="128"/>
        <end position="225"/>
    </location>
</feature>
<dbReference type="InterPro" id="IPR036322">
    <property type="entry name" value="WD40_repeat_dom_sf"/>
</dbReference>
<dbReference type="PROSITE" id="PS50089">
    <property type="entry name" value="ZF_RING_2"/>
    <property type="match status" value="1"/>
</dbReference>
<evidence type="ECO:0000256" key="9">
    <source>
        <dbReference type="ARBA" id="ARBA00022981"/>
    </source>
</evidence>
<dbReference type="GO" id="GO:0000139">
    <property type="term" value="C:Golgi membrane"/>
    <property type="evidence" value="ECO:0007669"/>
    <property type="project" value="InterPro"/>
</dbReference>
<keyword evidence="5" id="KW-0732">Signal</keyword>